<dbReference type="EMBL" id="JTDK01000020">
    <property type="protein sequence ID" value="KHK95637.1"/>
    <property type="molecule type" value="Genomic_DNA"/>
</dbReference>
<dbReference type="AlphaFoldDB" id="A0A0B2A218"/>
<keyword evidence="2" id="KW-1185">Reference proteome</keyword>
<gene>
    <name evidence="1" type="ORF">LK09_18325</name>
</gene>
<sequence>MDMPTSRRRHSVTETDEIARALDAAALVWPQHAADRAVLLRRLIELGAARAGEVAADRSGARAAAVRDTAGIVRSVYPRAGAGGTGDWAR</sequence>
<name>A0A0B2A218_9MICO</name>
<proteinExistence type="predicted"/>
<comment type="caution">
    <text evidence="1">The sequence shown here is derived from an EMBL/GenBank/DDBJ whole genome shotgun (WGS) entry which is preliminary data.</text>
</comment>
<organism evidence="1 2">
    <name type="scientific">Microbacterium mangrovi</name>
    <dbReference type="NCBI Taxonomy" id="1348253"/>
    <lineage>
        <taxon>Bacteria</taxon>
        <taxon>Bacillati</taxon>
        <taxon>Actinomycetota</taxon>
        <taxon>Actinomycetes</taxon>
        <taxon>Micrococcales</taxon>
        <taxon>Microbacteriaceae</taxon>
        <taxon>Microbacterium</taxon>
    </lineage>
</organism>
<accession>A0A0B2A218</accession>
<protein>
    <submittedName>
        <fullName evidence="1">Uncharacterized protein</fullName>
    </submittedName>
</protein>
<dbReference type="STRING" id="1348253.LK09_18325"/>
<evidence type="ECO:0000313" key="1">
    <source>
        <dbReference type="EMBL" id="KHK95637.1"/>
    </source>
</evidence>
<dbReference type="Proteomes" id="UP000031030">
    <property type="component" value="Unassembled WGS sequence"/>
</dbReference>
<reference evidence="1 2" key="1">
    <citation type="submission" date="2014-11" db="EMBL/GenBank/DDBJ databases">
        <title>Genome sequence of Microbacterium mangrovi MUSC 115(T).</title>
        <authorList>
            <person name="Lee L.-H."/>
        </authorList>
    </citation>
    <scope>NUCLEOTIDE SEQUENCE [LARGE SCALE GENOMIC DNA]</scope>
    <source>
        <strain evidence="1 2">MUSC 115</strain>
    </source>
</reference>
<evidence type="ECO:0000313" key="2">
    <source>
        <dbReference type="Proteomes" id="UP000031030"/>
    </source>
</evidence>